<dbReference type="EMBL" id="JAUOZS010000001">
    <property type="protein sequence ID" value="MDT8902860.1"/>
    <property type="molecule type" value="Genomic_DNA"/>
</dbReference>
<dbReference type="InterPro" id="IPR005025">
    <property type="entry name" value="FMN_Rdtase-like_dom"/>
</dbReference>
<keyword evidence="1" id="KW-0285">Flavoprotein</keyword>
<dbReference type="InterPro" id="IPR029039">
    <property type="entry name" value="Flavoprotein-like_sf"/>
</dbReference>
<evidence type="ECO:0000256" key="2">
    <source>
        <dbReference type="ARBA" id="ARBA00022643"/>
    </source>
</evidence>
<dbReference type="PANTHER" id="PTHR43278">
    <property type="entry name" value="NAD(P)H-DEPENDENT FMN-CONTAINING OXIDOREDUCTASE YWQN-RELATED"/>
    <property type="match status" value="1"/>
</dbReference>
<dbReference type="RefSeq" id="WP_413781329.1">
    <property type="nucleotide sequence ID" value="NZ_JAUOZS010000001.1"/>
</dbReference>
<protein>
    <submittedName>
        <fullName evidence="4">Flavodoxin family protein</fullName>
    </submittedName>
</protein>
<name>A0ABU3P2G3_9FIRM</name>
<evidence type="ECO:0000259" key="3">
    <source>
        <dbReference type="Pfam" id="PF03358"/>
    </source>
</evidence>
<keyword evidence="2" id="KW-0288">FMN</keyword>
<dbReference type="SUPFAM" id="SSF52218">
    <property type="entry name" value="Flavoproteins"/>
    <property type="match status" value="1"/>
</dbReference>
<dbReference type="Gene3D" id="3.40.50.360">
    <property type="match status" value="1"/>
</dbReference>
<evidence type="ECO:0000256" key="1">
    <source>
        <dbReference type="ARBA" id="ARBA00022630"/>
    </source>
</evidence>
<organism evidence="4 5">
    <name type="scientific">Anaeroselena agilis</name>
    <dbReference type="NCBI Taxonomy" id="3063788"/>
    <lineage>
        <taxon>Bacteria</taxon>
        <taxon>Bacillati</taxon>
        <taxon>Bacillota</taxon>
        <taxon>Negativicutes</taxon>
        <taxon>Acetonemataceae</taxon>
        <taxon>Anaeroselena</taxon>
    </lineage>
</organism>
<reference evidence="4 5" key="1">
    <citation type="submission" date="2023-07" db="EMBL/GenBank/DDBJ databases">
        <title>The novel representative of Negativicutes class, Anaeroselena agilis gen. nov. sp. nov.</title>
        <authorList>
            <person name="Prokofeva M.I."/>
            <person name="Elcheninov A.G."/>
            <person name="Klyukina A."/>
            <person name="Kublanov I.V."/>
            <person name="Frolov E.N."/>
            <person name="Podosokorskaya O.A."/>
        </authorList>
    </citation>
    <scope>NUCLEOTIDE SEQUENCE [LARGE SCALE GENOMIC DNA]</scope>
    <source>
        <strain evidence="4 5">4137-cl</strain>
    </source>
</reference>
<feature type="domain" description="NADPH-dependent FMN reductase-like" evidence="3">
    <location>
        <begin position="1"/>
        <end position="156"/>
    </location>
</feature>
<sequence length="191" mass="21013">MKVIGINTSPRKDGNTALLIKTVFGELEKHGIETELLQVGGRPVRGCMACGACRENRDRRCVIADDFVNDCIAKMIAADGIILGSPTYFADVNAEMKALIDRSGYVARGNDYLFKHKAGAAVTAVRRGGATHTFDTINHFFHLNQMILVGATYWNMVYGREIGDVANDEEGMANMRSIGENMAWLLNRIGR</sequence>
<dbReference type="Proteomes" id="UP001254848">
    <property type="component" value="Unassembled WGS sequence"/>
</dbReference>
<proteinExistence type="predicted"/>
<dbReference type="PANTHER" id="PTHR43278:SF4">
    <property type="entry name" value="NAD(P)H-DEPENDENT FMN-CONTAINING OXIDOREDUCTASE YWQN-RELATED"/>
    <property type="match status" value="1"/>
</dbReference>
<dbReference type="Pfam" id="PF03358">
    <property type="entry name" value="FMN_red"/>
    <property type="match status" value="1"/>
</dbReference>
<dbReference type="InterPro" id="IPR051796">
    <property type="entry name" value="ISF_SsuE-like"/>
</dbReference>
<keyword evidence="5" id="KW-1185">Reference proteome</keyword>
<gene>
    <name evidence="4" type="ORF">Q4T40_16585</name>
</gene>
<comment type="caution">
    <text evidence="4">The sequence shown here is derived from an EMBL/GenBank/DDBJ whole genome shotgun (WGS) entry which is preliminary data.</text>
</comment>
<accession>A0ABU3P2G3</accession>
<evidence type="ECO:0000313" key="4">
    <source>
        <dbReference type="EMBL" id="MDT8902860.1"/>
    </source>
</evidence>
<evidence type="ECO:0000313" key="5">
    <source>
        <dbReference type="Proteomes" id="UP001254848"/>
    </source>
</evidence>